<dbReference type="AlphaFoldDB" id="M5DV02"/>
<feature type="domain" description="Histidine kinase" evidence="6">
    <location>
        <begin position="295"/>
        <end position="538"/>
    </location>
</feature>
<dbReference type="PROSITE" id="PS50109">
    <property type="entry name" value="HIS_KIN"/>
    <property type="match status" value="1"/>
</dbReference>
<dbReference type="STRING" id="187493.CN03_05085"/>
<dbReference type="CDD" id="cd00075">
    <property type="entry name" value="HATPase"/>
    <property type="match status" value="1"/>
</dbReference>
<dbReference type="PANTHER" id="PTHR43065:SF50">
    <property type="entry name" value="HISTIDINE KINASE"/>
    <property type="match status" value="1"/>
</dbReference>
<comment type="catalytic activity">
    <reaction evidence="1">
        <text>ATP + protein L-histidine = ADP + protein N-phospho-L-histidine.</text>
        <dbReference type="EC" id="2.7.13.3"/>
    </reaction>
</comment>
<dbReference type="Gene3D" id="1.10.287.130">
    <property type="match status" value="1"/>
</dbReference>
<dbReference type="InterPro" id="IPR003661">
    <property type="entry name" value="HisK_dim/P_dom"/>
</dbReference>
<dbReference type="InterPro" id="IPR003594">
    <property type="entry name" value="HATPase_dom"/>
</dbReference>
<dbReference type="InterPro" id="IPR004358">
    <property type="entry name" value="Sig_transdc_His_kin-like_C"/>
</dbReference>
<dbReference type="RefSeq" id="WP_015487763.1">
    <property type="nucleotide sequence ID" value="NC_020888.1"/>
</dbReference>
<evidence type="ECO:0000313" key="8">
    <source>
        <dbReference type="Proteomes" id="UP000011866"/>
    </source>
</evidence>
<protein>
    <recommendedName>
        <fullName evidence="2">histidine kinase</fullName>
        <ecNumber evidence="2">2.7.13.3</ecNumber>
    </recommendedName>
</protein>
<evidence type="ECO:0000256" key="1">
    <source>
        <dbReference type="ARBA" id="ARBA00000085"/>
    </source>
</evidence>
<dbReference type="SUPFAM" id="SSF55874">
    <property type="entry name" value="ATPase domain of HSP90 chaperone/DNA topoisomerase II/histidine kinase"/>
    <property type="match status" value="1"/>
</dbReference>
<keyword evidence="5" id="KW-0812">Transmembrane</keyword>
<dbReference type="EMBL" id="HF680312">
    <property type="protein sequence ID" value="CCU73048.1"/>
    <property type="molecule type" value="Genomic_DNA"/>
</dbReference>
<dbReference type="Pfam" id="PF02518">
    <property type="entry name" value="HATPase_c"/>
    <property type="match status" value="1"/>
</dbReference>
<dbReference type="PANTHER" id="PTHR43065">
    <property type="entry name" value="SENSOR HISTIDINE KINASE"/>
    <property type="match status" value="1"/>
</dbReference>
<dbReference type="HOGENOM" id="CLU_502403_0_0_6"/>
<sequence>MAQQTASSIEKKLTLYVVLCSVLLGLLFSGVQIGTDYVVESQRFDENAQRLINGQRVPSALALYNYDSGSMKAILDSLLVNPAVLAARIVERKTGYEISAGAAPKDIPSNNIVRAYSVVLYEPEAYSSLKREIGELILLADEEQVRKGFEGRALTTLLLDILRNIVLAFVLILVFRTRLTGPIKRLAARLLDVDLQAPSLSLEVENALKYTELDDLACKMNDLLRAVNDEIAQRKNAESRVRLLNEQLEEKVKDRTKELHASNHQLQNSIDELQRTQNLLLQAQRMASLGHLAAGMAHEINNPVAIVYSNIATLSEYLTELIKLAEQYKQAENQIGDVSVRKVLANLRQSIDFDFVREDAPDLVRASKSSLERVRNIVGELRTFANSDQQEKSSLNLKAVMDECLNDYGLLDHDTIRVYALLDGLPEVKAVRSQVMMVFGKILQNAIDALSKGGTIEIAGEYDDESVSVFIKDTGVGMSEEDVRCAINPFFTRKEIGAGIGLGLTVAYNLMLNHGGELSINSENGKGTVVILKFPFTDVLFD</sequence>
<dbReference type="EC" id="2.7.13.3" evidence="2"/>
<dbReference type="InterPro" id="IPR005467">
    <property type="entry name" value="His_kinase_dom"/>
</dbReference>
<feature type="transmembrane region" description="Helical" evidence="5">
    <location>
        <begin position="13"/>
        <end position="33"/>
    </location>
</feature>
<proteinExistence type="predicted"/>
<dbReference type="eggNOG" id="COG4191">
    <property type="taxonomic scope" value="Bacteria"/>
</dbReference>
<keyword evidence="5" id="KW-1133">Transmembrane helix</keyword>
<keyword evidence="3" id="KW-0597">Phosphoprotein</keyword>
<reference evidence="7 8" key="1">
    <citation type="journal article" date="2013" name="Genome Announc.">
        <title>Genome Sequence of Thalassolituus oleivorans MIL-1 (DSM 14913T).</title>
        <authorList>
            <person name="Golyshin P.N."/>
            <person name="Werner J."/>
            <person name="Chernikova T.N."/>
            <person name="Tran H."/>
            <person name="Ferrer M."/>
            <person name="Yakimov M.M."/>
            <person name="Teeling H."/>
            <person name="Golyshina O.V."/>
        </authorList>
    </citation>
    <scope>NUCLEOTIDE SEQUENCE [LARGE SCALE GENOMIC DNA]</scope>
    <source>
        <strain evidence="7 8">MIL-1</strain>
    </source>
</reference>
<dbReference type="KEGG" id="tol:TOL_2650"/>
<evidence type="ECO:0000313" key="7">
    <source>
        <dbReference type="EMBL" id="CCU73048.1"/>
    </source>
</evidence>
<evidence type="ECO:0000256" key="2">
    <source>
        <dbReference type="ARBA" id="ARBA00012438"/>
    </source>
</evidence>
<dbReference type="GO" id="GO:0000155">
    <property type="term" value="F:phosphorelay sensor kinase activity"/>
    <property type="evidence" value="ECO:0007669"/>
    <property type="project" value="InterPro"/>
</dbReference>
<evidence type="ECO:0000256" key="4">
    <source>
        <dbReference type="SAM" id="Coils"/>
    </source>
</evidence>
<keyword evidence="8" id="KW-1185">Reference proteome</keyword>
<dbReference type="SUPFAM" id="SSF47384">
    <property type="entry name" value="Homodimeric domain of signal transducing histidine kinase"/>
    <property type="match status" value="1"/>
</dbReference>
<evidence type="ECO:0000256" key="5">
    <source>
        <dbReference type="SAM" id="Phobius"/>
    </source>
</evidence>
<evidence type="ECO:0000256" key="3">
    <source>
        <dbReference type="ARBA" id="ARBA00022553"/>
    </source>
</evidence>
<gene>
    <name evidence="7" type="ORF">TOL_2650</name>
</gene>
<dbReference type="GeneID" id="79177418"/>
<dbReference type="InterPro" id="IPR036890">
    <property type="entry name" value="HATPase_C_sf"/>
</dbReference>
<dbReference type="PATRIC" id="fig|1298593.3.peg.2555"/>
<dbReference type="Proteomes" id="UP000011866">
    <property type="component" value="Chromosome"/>
</dbReference>
<keyword evidence="4" id="KW-0175">Coiled coil</keyword>
<feature type="coiled-coil region" evidence="4">
    <location>
        <begin position="220"/>
        <end position="286"/>
    </location>
</feature>
<dbReference type="CDD" id="cd00082">
    <property type="entry name" value="HisKA"/>
    <property type="match status" value="1"/>
</dbReference>
<keyword evidence="5" id="KW-0472">Membrane</keyword>
<accession>M5DV02</accession>
<feature type="coiled-coil region" evidence="4">
    <location>
        <begin position="314"/>
        <end position="341"/>
    </location>
</feature>
<dbReference type="InterPro" id="IPR036097">
    <property type="entry name" value="HisK_dim/P_sf"/>
</dbReference>
<dbReference type="PRINTS" id="PR00344">
    <property type="entry name" value="BCTRLSENSOR"/>
</dbReference>
<evidence type="ECO:0000259" key="6">
    <source>
        <dbReference type="PROSITE" id="PS50109"/>
    </source>
</evidence>
<dbReference type="SMART" id="SM00387">
    <property type="entry name" value="HATPase_c"/>
    <property type="match status" value="1"/>
</dbReference>
<name>M5DV02_9GAMM</name>
<organism evidence="7 8">
    <name type="scientific">Thalassolituus oleivorans MIL-1</name>
    <dbReference type="NCBI Taxonomy" id="1298593"/>
    <lineage>
        <taxon>Bacteria</taxon>
        <taxon>Pseudomonadati</taxon>
        <taxon>Pseudomonadota</taxon>
        <taxon>Gammaproteobacteria</taxon>
        <taxon>Oceanospirillales</taxon>
        <taxon>Oceanospirillaceae</taxon>
        <taxon>Thalassolituus</taxon>
    </lineage>
</organism>
<dbReference type="Gene3D" id="3.30.565.10">
    <property type="entry name" value="Histidine kinase-like ATPase, C-terminal domain"/>
    <property type="match status" value="1"/>
</dbReference>